<dbReference type="EMBL" id="JHEG02000001">
    <property type="protein sequence ID" value="KIE13877.1"/>
    <property type="molecule type" value="Genomic_DNA"/>
</dbReference>
<reference evidence="1" key="1">
    <citation type="journal article" date="2015" name="Genome Announc.">
        <title>Draft Genome Sequence of Tolypothrix boutellei Strain VB521301.</title>
        <authorList>
            <person name="Chandrababunaidu M.M."/>
            <person name="Singh D."/>
            <person name="Sen D."/>
            <person name="Bhan S."/>
            <person name="Das S."/>
            <person name="Gupta A."/>
            <person name="Adhikary S.P."/>
            <person name="Tripathy S."/>
        </authorList>
    </citation>
    <scope>NUCLEOTIDE SEQUENCE</scope>
    <source>
        <strain evidence="1">VB521301</strain>
    </source>
</reference>
<dbReference type="OrthoDB" id="583246at2"/>
<proteinExistence type="predicted"/>
<dbReference type="AlphaFoldDB" id="A0A0C1NG82"/>
<dbReference type="STRING" id="1479485.DA73_0200410"/>
<gene>
    <name evidence="1" type="ORF">DA73_0200410</name>
</gene>
<name>A0A0C1NG82_9CYAN</name>
<dbReference type="Gene3D" id="3.10.450.40">
    <property type="match status" value="1"/>
</dbReference>
<protein>
    <submittedName>
        <fullName evidence="1">Uncharacterized protein</fullName>
    </submittedName>
</protein>
<accession>A0A0C1NG82</accession>
<evidence type="ECO:0000313" key="1">
    <source>
        <dbReference type="EMBL" id="KIE13877.1"/>
    </source>
</evidence>
<comment type="caution">
    <text evidence="1">The sequence shown here is derived from an EMBL/GenBank/DDBJ whole genome shotgun (WGS) entry which is preliminary data.</text>
</comment>
<dbReference type="SUPFAM" id="SSF160719">
    <property type="entry name" value="gpW/gp25-like"/>
    <property type="match status" value="1"/>
</dbReference>
<sequence length="138" mass="15618">MAKEQEKFNDLQLSDRLGELDLLLSSSGDLKLVRGTDCIVQGLLLRLQVRKGELAPLGWPNYGSRLHELIGEPNNARTHVMLMAHARTAIEQDPRVVKVKEMRVIPKEQNVVQIQMEILLKNESKPLNLGYQINLEGL</sequence>
<organism evidence="1">
    <name type="scientific">Tolypothrix bouteillei VB521301</name>
    <dbReference type="NCBI Taxonomy" id="1479485"/>
    <lineage>
        <taxon>Bacteria</taxon>
        <taxon>Bacillati</taxon>
        <taxon>Cyanobacteriota</taxon>
        <taxon>Cyanophyceae</taxon>
        <taxon>Nostocales</taxon>
        <taxon>Tolypothrichaceae</taxon>
        <taxon>Tolypothrix</taxon>
    </lineage>
</organism>